<dbReference type="Proteomes" id="UP001595904">
    <property type="component" value="Unassembled WGS sequence"/>
</dbReference>
<accession>A0ABV8SVI2</accession>
<evidence type="ECO:0000259" key="12">
    <source>
        <dbReference type="Pfam" id="PF07715"/>
    </source>
</evidence>
<dbReference type="EMBL" id="JBHSDU010000003">
    <property type="protein sequence ID" value="MFC4311497.1"/>
    <property type="molecule type" value="Genomic_DNA"/>
</dbReference>
<name>A0ABV8SVI2_9GAMM</name>
<dbReference type="InterPro" id="IPR010104">
    <property type="entry name" value="TonB_rcpt_bac"/>
</dbReference>
<dbReference type="NCBIfam" id="TIGR01782">
    <property type="entry name" value="TonB-Xanth-Caul"/>
    <property type="match status" value="1"/>
</dbReference>
<organism evidence="13 14">
    <name type="scientific">Steroidobacter flavus</name>
    <dbReference type="NCBI Taxonomy" id="1842136"/>
    <lineage>
        <taxon>Bacteria</taxon>
        <taxon>Pseudomonadati</taxon>
        <taxon>Pseudomonadota</taxon>
        <taxon>Gammaproteobacteria</taxon>
        <taxon>Steroidobacterales</taxon>
        <taxon>Steroidobacteraceae</taxon>
        <taxon>Steroidobacter</taxon>
    </lineage>
</organism>
<evidence type="ECO:0000256" key="1">
    <source>
        <dbReference type="ARBA" id="ARBA00004571"/>
    </source>
</evidence>
<dbReference type="Gene3D" id="2.170.130.10">
    <property type="entry name" value="TonB-dependent receptor, plug domain"/>
    <property type="match status" value="1"/>
</dbReference>
<dbReference type="CDD" id="cd01347">
    <property type="entry name" value="ligand_gated_channel"/>
    <property type="match status" value="1"/>
</dbReference>
<evidence type="ECO:0000256" key="9">
    <source>
        <dbReference type="RuleBase" id="RU003357"/>
    </source>
</evidence>
<gene>
    <name evidence="13" type="ORF">ACFPN2_20520</name>
</gene>
<dbReference type="PANTHER" id="PTHR40980">
    <property type="entry name" value="PLUG DOMAIN-CONTAINING PROTEIN"/>
    <property type="match status" value="1"/>
</dbReference>
<keyword evidence="6 8" id="KW-0472">Membrane</keyword>
<keyword evidence="7 8" id="KW-0998">Cell outer membrane</keyword>
<evidence type="ECO:0000313" key="14">
    <source>
        <dbReference type="Proteomes" id="UP001595904"/>
    </source>
</evidence>
<evidence type="ECO:0000256" key="4">
    <source>
        <dbReference type="ARBA" id="ARBA00022692"/>
    </source>
</evidence>
<protein>
    <submittedName>
        <fullName evidence="13">TonB-dependent receptor</fullName>
    </submittedName>
</protein>
<keyword evidence="5 9" id="KW-0798">TonB box</keyword>
<keyword evidence="13" id="KW-0675">Receptor</keyword>
<dbReference type="InterPro" id="IPR000531">
    <property type="entry name" value="Beta-barrel_TonB"/>
</dbReference>
<comment type="subcellular location">
    <subcellularLocation>
        <location evidence="1 8">Cell outer membrane</location>
        <topology evidence="1 8">Multi-pass membrane protein</topology>
    </subcellularLocation>
</comment>
<dbReference type="InterPro" id="IPR036942">
    <property type="entry name" value="Beta-barrel_TonB_sf"/>
</dbReference>
<evidence type="ECO:0000256" key="2">
    <source>
        <dbReference type="ARBA" id="ARBA00022448"/>
    </source>
</evidence>
<evidence type="ECO:0000259" key="11">
    <source>
        <dbReference type="Pfam" id="PF00593"/>
    </source>
</evidence>
<evidence type="ECO:0000256" key="7">
    <source>
        <dbReference type="ARBA" id="ARBA00023237"/>
    </source>
</evidence>
<comment type="caution">
    <text evidence="13">The sequence shown here is derived from an EMBL/GenBank/DDBJ whole genome shotgun (WGS) entry which is preliminary data.</text>
</comment>
<feature type="domain" description="TonB-dependent receptor-like beta-barrel" evidence="11">
    <location>
        <begin position="325"/>
        <end position="865"/>
    </location>
</feature>
<dbReference type="Pfam" id="PF00593">
    <property type="entry name" value="TonB_dep_Rec_b-barrel"/>
    <property type="match status" value="1"/>
</dbReference>
<dbReference type="InterPro" id="IPR037066">
    <property type="entry name" value="Plug_dom_sf"/>
</dbReference>
<feature type="chain" id="PRO_5046124074" evidence="10">
    <location>
        <begin position="22"/>
        <end position="899"/>
    </location>
</feature>
<dbReference type="InterPro" id="IPR039426">
    <property type="entry name" value="TonB-dep_rcpt-like"/>
</dbReference>
<dbReference type="PROSITE" id="PS52016">
    <property type="entry name" value="TONB_DEPENDENT_REC_3"/>
    <property type="match status" value="1"/>
</dbReference>
<evidence type="ECO:0000313" key="13">
    <source>
        <dbReference type="EMBL" id="MFC4311497.1"/>
    </source>
</evidence>
<keyword evidence="4 8" id="KW-0812">Transmembrane</keyword>
<keyword evidence="10" id="KW-0732">Signal</keyword>
<dbReference type="SUPFAM" id="SSF56935">
    <property type="entry name" value="Porins"/>
    <property type="match status" value="1"/>
</dbReference>
<proteinExistence type="inferred from homology"/>
<reference evidence="14" key="1">
    <citation type="journal article" date="2019" name="Int. J. Syst. Evol. Microbiol.">
        <title>The Global Catalogue of Microorganisms (GCM) 10K type strain sequencing project: providing services to taxonomists for standard genome sequencing and annotation.</title>
        <authorList>
            <consortium name="The Broad Institute Genomics Platform"/>
            <consortium name="The Broad Institute Genome Sequencing Center for Infectious Disease"/>
            <person name="Wu L."/>
            <person name="Ma J."/>
        </authorList>
    </citation>
    <scope>NUCLEOTIDE SEQUENCE [LARGE SCALE GENOMIC DNA]</scope>
    <source>
        <strain evidence="14">CGMCC 1.10759</strain>
    </source>
</reference>
<dbReference type="PANTHER" id="PTHR40980:SF3">
    <property type="entry name" value="TONB-DEPENDENT RECEPTOR-LIKE BETA-BARREL DOMAIN-CONTAINING PROTEIN"/>
    <property type="match status" value="1"/>
</dbReference>
<feature type="domain" description="TonB-dependent receptor plug" evidence="12">
    <location>
        <begin position="50"/>
        <end position="153"/>
    </location>
</feature>
<sequence>MSRKVAYALLAASCGIAQVQAQNVGSGEQSIDEVVVTGYRGAIQNSIAEKRESDQIVETISAEDIGKLPDNSIAESIARAPGLTTQRLDGRAQVISIRGLAPDFSTTLLNGREQVTTGDNRSAEYDQYPAELLSAVSVYKTPQASLIGQGLSGTVDLRTTRPLAYGKRTLAGNVRGETLSLGKLNAGSEDTGYRASGTYIDQFANDKIGIAIGIAHMMSPTQIEKFNAWGYPTVDGGVLALGGVKPYVVSTELKRTGVMATIEFQPNENFNTVLDVYYSKFKDDQLMRGIELPLLWGGATLQPGYTVTDGVATSGTFTNVKGVVRNDANRRDADLWSVGWNGKLDAGPWTFNGDVNYSTVDRRDIILETYSGTGRPPSGATDTLSYNINSEGVVRFNSSLDYSNAGQIFLTSPQGWGGNSITGGQDGFINSPNIKDELTALRFSVSRELDTGLLKAVDVGVNYTTRDKDYDPDRYFLGLVANASDAQHDLSVSIPSGSLLRPTRLGYIGIPGMVSYDPIAMAYSGMYNLVPAADAAVYSREWSVGEDVMTGFAMLRLDSMLGNSALTGNLGVQFVRTEQDSSGFGASGDPAQPFPLDTSQSYTETLPSLNLSLRMTDDMILRLGAARQLARPRMDEMRASISFTYDSARAGNNNIEFSPWGGEGGNPKLKPWIADAVDLSVEKYFGREGYISGSLYYKDLKSYIYTKAAVYDFSTFPVTGGPEPVLRQGYVTTPQNGDGGEIYGYELAATIPFNMALEALDGFGIQASYSFTKSNIQPDPTNSKRPIPGLSEDVINATVYFERAGFSTRLSARHRSSFIAEVQGVGAERLLRMAKGETLIDAQMSYEFQDGTMRGLTLLLQGTNLSDEPFITHELNDSRQVLDHQIFGRRYLFGASYKY</sequence>
<evidence type="ECO:0000256" key="10">
    <source>
        <dbReference type="SAM" id="SignalP"/>
    </source>
</evidence>
<evidence type="ECO:0000256" key="6">
    <source>
        <dbReference type="ARBA" id="ARBA00023136"/>
    </source>
</evidence>
<comment type="similarity">
    <text evidence="8 9">Belongs to the TonB-dependent receptor family.</text>
</comment>
<evidence type="ECO:0000256" key="5">
    <source>
        <dbReference type="ARBA" id="ARBA00023077"/>
    </source>
</evidence>
<dbReference type="InterPro" id="IPR012910">
    <property type="entry name" value="Plug_dom"/>
</dbReference>
<evidence type="ECO:0000256" key="3">
    <source>
        <dbReference type="ARBA" id="ARBA00022452"/>
    </source>
</evidence>
<keyword evidence="14" id="KW-1185">Reference proteome</keyword>
<feature type="signal peptide" evidence="10">
    <location>
        <begin position="1"/>
        <end position="21"/>
    </location>
</feature>
<dbReference type="RefSeq" id="WP_380599894.1">
    <property type="nucleotide sequence ID" value="NZ_JBHSDU010000003.1"/>
</dbReference>
<keyword evidence="3 8" id="KW-1134">Transmembrane beta strand</keyword>
<dbReference type="Pfam" id="PF07715">
    <property type="entry name" value="Plug"/>
    <property type="match status" value="1"/>
</dbReference>
<keyword evidence="2 8" id="KW-0813">Transport</keyword>
<dbReference type="Gene3D" id="2.40.170.20">
    <property type="entry name" value="TonB-dependent receptor, beta-barrel domain"/>
    <property type="match status" value="1"/>
</dbReference>
<evidence type="ECO:0000256" key="8">
    <source>
        <dbReference type="PROSITE-ProRule" id="PRU01360"/>
    </source>
</evidence>